<dbReference type="Gene3D" id="3.90.400.10">
    <property type="entry name" value="Oligo-1,6-glucosidase, Domain 2"/>
    <property type="match status" value="1"/>
</dbReference>
<feature type="domain" description="Glycosyl hydrolase family 13 catalytic" evidence="3">
    <location>
        <begin position="30"/>
        <end position="433"/>
    </location>
</feature>
<dbReference type="SMART" id="SM00642">
    <property type="entry name" value="Aamy"/>
    <property type="match status" value="1"/>
</dbReference>
<protein>
    <submittedName>
        <fullName evidence="4">Alpha-glucosidase</fullName>
    </submittedName>
</protein>
<dbReference type="PANTHER" id="PTHR10357">
    <property type="entry name" value="ALPHA-AMYLASE FAMILY MEMBER"/>
    <property type="match status" value="1"/>
</dbReference>
<dbReference type="InterPro" id="IPR017853">
    <property type="entry name" value="GH"/>
</dbReference>
<dbReference type="OrthoDB" id="9043248at2"/>
<name>A0A543PL52_9MICO</name>
<dbReference type="RefSeq" id="WP_141824111.1">
    <property type="nucleotide sequence ID" value="NZ_BAAAQC010000009.1"/>
</dbReference>
<accession>A0A543PL52</accession>
<dbReference type="GO" id="GO:0004556">
    <property type="term" value="F:alpha-amylase activity"/>
    <property type="evidence" value="ECO:0007669"/>
    <property type="project" value="TreeGrafter"/>
</dbReference>
<evidence type="ECO:0000256" key="2">
    <source>
        <dbReference type="ARBA" id="ARBA00023180"/>
    </source>
</evidence>
<reference evidence="4 5" key="1">
    <citation type="submission" date="2019-06" db="EMBL/GenBank/DDBJ databases">
        <title>Sequencing the genomes of 1000 actinobacteria strains.</title>
        <authorList>
            <person name="Klenk H.-P."/>
        </authorList>
    </citation>
    <scope>NUCLEOTIDE SEQUENCE [LARGE SCALE GENOMIC DNA]</scope>
    <source>
        <strain evidence="4 5">DSM 21776</strain>
    </source>
</reference>
<evidence type="ECO:0000313" key="4">
    <source>
        <dbReference type="EMBL" id="TQN44803.1"/>
    </source>
</evidence>
<comment type="similarity">
    <text evidence="1">Belongs to the glycosyl hydrolase 13 family.</text>
</comment>
<evidence type="ECO:0000259" key="3">
    <source>
        <dbReference type="SMART" id="SM00642"/>
    </source>
</evidence>
<dbReference type="AlphaFoldDB" id="A0A543PL52"/>
<dbReference type="Gene3D" id="3.20.20.80">
    <property type="entry name" value="Glycosidases"/>
    <property type="match status" value="1"/>
</dbReference>
<dbReference type="EMBL" id="VFQF01000003">
    <property type="protein sequence ID" value="TQN44803.1"/>
    <property type="molecule type" value="Genomic_DNA"/>
</dbReference>
<organism evidence="4 5">
    <name type="scientific">Humibacillus xanthopallidus</name>
    <dbReference type="NCBI Taxonomy" id="412689"/>
    <lineage>
        <taxon>Bacteria</taxon>
        <taxon>Bacillati</taxon>
        <taxon>Actinomycetota</taxon>
        <taxon>Actinomycetes</taxon>
        <taxon>Micrococcales</taxon>
        <taxon>Intrasporangiaceae</taxon>
        <taxon>Humibacillus</taxon>
    </lineage>
</organism>
<dbReference type="InterPro" id="IPR006047">
    <property type="entry name" value="GH13_cat_dom"/>
</dbReference>
<dbReference type="Pfam" id="PF00128">
    <property type="entry name" value="Alpha-amylase"/>
    <property type="match status" value="1"/>
</dbReference>
<dbReference type="GO" id="GO:0009313">
    <property type="term" value="P:oligosaccharide catabolic process"/>
    <property type="evidence" value="ECO:0007669"/>
    <property type="project" value="TreeGrafter"/>
</dbReference>
<evidence type="ECO:0000313" key="5">
    <source>
        <dbReference type="Proteomes" id="UP000320085"/>
    </source>
</evidence>
<evidence type="ECO:0000256" key="1">
    <source>
        <dbReference type="ARBA" id="ARBA00008061"/>
    </source>
</evidence>
<keyword evidence="2" id="KW-0325">Glycoprotein</keyword>
<comment type="caution">
    <text evidence="4">The sequence shown here is derived from an EMBL/GenBank/DDBJ whole genome shotgun (WGS) entry which is preliminary data.</text>
</comment>
<sequence>MTTLLPDDRAISSSSSTSSGDWWRTAVIYQIYPRSFADSNADGIGDLGGIRSRLPYLAALGIDAVWLSPFYPSPLADGGYDITDHRDVDPRLGTLEDFDALLADAHRLGLRVIIDVVPNHTSEQHPWFLAALASPPGSPERERYIFRDGTGPDGSEPPSDWRSHFGGSAWQRTPDGQWYCHLFAREQPDLNWDNQQIRDHFIETLRFWADRGVDGFRVDVAHSLAKDLSHPLRSQPHLDSRLPLDGSDPLYDREEVHEIYRSWRTVFDEYDPPRMAVAETWHPTSSRTYLYARSDELGQVFDFSLLKAEWHPGQFRDVITRSITDHAGVDGGLTWVLSSHDVPRHATRYALPVGTDLDAWLSSNGTALVIDEETACRRARAATVMMLALPGSAYLYQGEELGLLEVADLPTDQLRDPVYERTGHRLKGRDGCRVPIPWTPEGGSFGFGDDGAWLPQPEWFGSCAVSVQDGRPESSLELYRQAIALRRELRAAGATGPGDADISFAWVDSGDPQVLRFARGDGWECIVNFSANPVPLHGEVLLRSDSRPGSLLAPDTAAWVRPV</sequence>
<gene>
    <name evidence="4" type="ORF">FHX52_4024</name>
</gene>
<dbReference type="InterPro" id="IPR045857">
    <property type="entry name" value="O16G_dom_2"/>
</dbReference>
<dbReference type="PANTHER" id="PTHR10357:SF179">
    <property type="entry name" value="NEUTRAL AND BASIC AMINO ACID TRANSPORT PROTEIN RBAT"/>
    <property type="match status" value="1"/>
</dbReference>
<proteinExistence type="inferred from homology"/>
<dbReference type="SUPFAM" id="SSF51445">
    <property type="entry name" value="(Trans)glycosidases"/>
    <property type="match status" value="1"/>
</dbReference>
<dbReference type="Proteomes" id="UP000320085">
    <property type="component" value="Unassembled WGS sequence"/>
</dbReference>
<dbReference type="CDD" id="cd11332">
    <property type="entry name" value="AmyAc_OligoGlu_TS"/>
    <property type="match status" value="1"/>
</dbReference>
<dbReference type="FunFam" id="3.90.400.10:FF:000001">
    <property type="entry name" value="Maltase A3, isoform A"/>
    <property type="match status" value="1"/>
</dbReference>